<proteinExistence type="predicted"/>
<reference evidence="1" key="1">
    <citation type="submission" date="2020-07" db="EMBL/GenBank/DDBJ databases">
        <title>Huge and variable diversity of episymbiotic CPR bacteria and DPANN archaea in groundwater ecosystems.</title>
        <authorList>
            <person name="He C.Y."/>
            <person name="Keren R."/>
            <person name="Whittaker M."/>
            <person name="Farag I.F."/>
            <person name="Doudna J."/>
            <person name="Cate J.H.D."/>
            <person name="Banfield J.F."/>
        </authorList>
    </citation>
    <scope>NUCLEOTIDE SEQUENCE</scope>
    <source>
        <strain evidence="1">NC_groundwater_1296_Ag_S-0.2um_52_80</strain>
    </source>
</reference>
<dbReference type="EMBL" id="JACQPB010000041">
    <property type="protein sequence ID" value="MBI4210747.1"/>
    <property type="molecule type" value="Genomic_DNA"/>
</dbReference>
<evidence type="ECO:0000313" key="1">
    <source>
        <dbReference type="EMBL" id="MBI4210747.1"/>
    </source>
</evidence>
<dbReference type="Proteomes" id="UP000732298">
    <property type="component" value="Unassembled WGS sequence"/>
</dbReference>
<protein>
    <recommendedName>
        <fullName evidence="3">Type II toxin-antitoxin system RelE/ParE family toxin</fullName>
    </recommendedName>
</protein>
<evidence type="ECO:0000313" key="2">
    <source>
        <dbReference type="Proteomes" id="UP000732298"/>
    </source>
</evidence>
<sequence>MGYQIYKTELFAEIFNTLEKDEKVWIGKMVEQLKHNPYAGKPLKFPWFREKKFRGARLYFIIYENLGKILLVGFGGKKEQQMIIDSILRNLDAYKRLAERL</sequence>
<evidence type="ECO:0008006" key="3">
    <source>
        <dbReference type="Google" id="ProtNLM"/>
    </source>
</evidence>
<name>A0A8T3YM36_9ARCH</name>
<organism evidence="1 2">
    <name type="scientific">Candidatus Iainarchaeum sp</name>
    <dbReference type="NCBI Taxonomy" id="3101447"/>
    <lineage>
        <taxon>Archaea</taxon>
        <taxon>Candidatus Iainarchaeota</taxon>
        <taxon>Candidatus Iainarchaeia</taxon>
        <taxon>Candidatus Iainarchaeales</taxon>
        <taxon>Candidatus Iainarchaeaceae</taxon>
        <taxon>Candidatus Iainarchaeum</taxon>
    </lineage>
</organism>
<gene>
    <name evidence="1" type="ORF">HY544_04550</name>
</gene>
<accession>A0A8T3YM36</accession>
<dbReference type="AlphaFoldDB" id="A0A8T3YM36"/>
<comment type="caution">
    <text evidence="1">The sequence shown here is derived from an EMBL/GenBank/DDBJ whole genome shotgun (WGS) entry which is preliminary data.</text>
</comment>